<keyword evidence="1" id="KW-0378">Hydrolase</keyword>
<dbReference type="GO" id="GO:0005829">
    <property type="term" value="C:cytosol"/>
    <property type="evidence" value="ECO:0007669"/>
    <property type="project" value="TreeGrafter"/>
</dbReference>
<sequence length="66" mass="7439">DDENILSENGRIQASNLGIHLQNVKFTHVFSSPYIRAISTAQHILSESNTIYSDDAIVLDPDIRER</sequence>
<dbReference type="PANTHER" id="PTHR46517">
    <property type="entry name" value="FRUCTOSE-2,6-BISPHOSPHATASE TIGAR"/>
    <property type="match status" value="1"/>
</dbReference>
<gene>
    <name evidence="2" type="ORF">AFUS01_LOCUS1287</name>
</gene>
<dbReference type="AlphaFoldDB" id="A0A8J2J3E3"/>
<name>A0A8J2J3E3_9HEXA</name>
<dbReference type="InterPro" id="IPR013078">
    <property type="entry name" value="His_Pase_superF_clade-1"/>
</dbReference>
<organism evidence="2 3">
    <name type="scientific">Allacma fusca</name>
    <dbReference type="NCBI Taxonomy" id="39272"/>
    <lineage>
        <taxon>Eukaryota</taxon>
        <taxon>Metazoa</taxon>
        <taxon>Ecdysozoa</taxon>
        <taxon>Arthropoda</taxon>
        <taxon>Hexapoda</taxon>
        <taxon>Collembola</taxon>
        <taxon>Symphypleona</taxon>
        <taxon>Sminthuridae</taxon>
        <taxon>Allacma</taxon>
    </lineage>
</organism>
<dbReference type="GO" id="GO:0004331">
    <property type="term" value="F:fructose-2,6-bisphosphate 2-phosphatase activity"/>
    <property type="evidence" value="ECO:0007669"/>
    <property type="project" value="TreeGrafter"/>
</dbReference>
<dbReference type="EMBL" id="CAJVCH010007165">
    <property type="protein sequence ID" value="CAG7659806.1"/>
    <property type="molecule type" value="Genomic_DNA"/>
</dbReference>
<feature type="non-terminal residue" evidence="2">
    <location>
        <position position="1"/>
    </location>
</feature>
<reference evidence="2" key="1">
    <citation type="submission" date="2021-06" db="EMBL/GenBank/DDBJ databases">
        <authorList>
            <person name="Hodson N. C."/>
            <person name="Mongue J. A."/>
            <person name="Jaron S. K."/>
        </authorList>
    </citation>
    <scope>NUCLEOTIDE SEQUENCE</scope>
</reference>
<dbReference type="InterPro" id="IPR051695">
    <property type="entry name" value="Phosphoglycerate_Mutase"/>
</dbReference>
<evidence type="ECO:0000313" key="2">
    <source>
        <dbReference type="EMBL" id="CAG7659806.1"/>
    </source>
</evidence>
<comment type="caution">
    <text evidence="2">The sequence shown here is derived from an EMBL/GenBank/DDBJ whole genome shotgun (WGS) entry which is preliminary data.</text>
</comment>
<dbReference type="GO" id="GO:0043456">
    <property type="term" value="P:regulation of pentose-phosphate shunt"/>
    <property type="evidence" value="ECO:0007669"/>
    <property type="project" value="TreeGrafter"/>
</dbReference>
<dbReference type="CDD" id="cd07067">
    <property type="entry name" value="HP_PGM_like"/>
    <property type="match status" value="1"/>
</dbReference>
<proteinExistence type="predicted"/>
<dbReference type="Pfam" id="PF00300">
    <property type="entry name" value="His_Phos_1"/>
    <property type="match status" value="1"/>
</dbReference>
<dbReference type="Proteomes" id="UP000708208">
    <property type="component" value="Unassembled WGS sequence"/>
</dbReference>
<evidence type="ECO:0000256" key="1">
    <source>
        <dbReference type="ARBA" id="ARBA00022801"/>
    </source>
</evidence>
<keyword evidence="3" id="KW-1185">Reference proteome</keyword>
<feature type="non-terminal residue" evidence="2">
    <location>
        <position position="66"/>
    </location>
</feature>
<dbReference type="PANTHER" id="PTHR46517:SF1">
    <property type="entry name" value="FRUCTOSE-2,6-BISPHOSPHATASE TIGAR"/>
    <property type="match status" value="1"/>
</dbReference>
<dbReference type="OrthoDB" id="354304at2759"/>
<protein>
    <submittedName>
        <fullName evidence="2">Uncharacterized protein</fullName>
    </submittedName>
</protein>
<evidence type="ECO:0000313" key="3">
    <source>
        <dbReference type="Proteomes" id="UP000708208"/>
    </source>
</evidence>
<accession>A0A8J2J3E3</accession>
<dbReference type="GO" id="GO:0045820">
    <property type="term" value="P:negative regulation of glycolytic process"/>
    <property type="evidence" value="ECO:0007669"/>
    <property type="project" value="TreeGrafter"/>
</dbReference>